<accession>A0A173Y9I8</accession>
<dbReference type="SUPFAM" id="SSF56420">
    <property type="entry name" value="Peptide deformylase"/>
    <property type="match status" value="1"/>
</dbReference>
<dbReference type="PIRSF" id="PIRSF004749">
    <property type="entry name" value="Pep_def"/>
    <property type="match status" value="1"/>
</dbReference>
<dbReference type="EC" id="3.5.1.88" evidence="3"/>
<comment type="similarity">
    <text evidence="1">Belongs to the polypeptide deformylase family.</text>
</comment>
<keyword evidence="2" id="KW-0408">Iron</keyword>
<dbReference type="Proteomes" id="UP000283295">
    <property type="component" value="Unassembled WGS sequence"/>
</dbReference>
<dbReference type="Pfam" id="PF01327">
    <property type="entry name" value="Pep_deformylase"/>
    <property type="match status" value="1"/>
</dbReference>
<protein>
    <submittedName>
        <fullName evidence="3">Peptide deformylase</fullName>
        <ecNumber evidence="3">3.5.1.88</ecNumber>
    </submittedName>
</protein>
<dbReference type="RefSeq" id="WP_015534796.1">
    <property type="nucleotide sequence ID" value="NZ_CABJEB010000001.1"/>
</dbReference>
<proteinExistence type="inferred from homology"/>
<dbReference type="OrthoDB" id="9784988at2"/>
<dbReference type="GO" id="GO:0042586">
    <property type="term" value="F:peptide deformylase activity"/>
    <property type="evidence" value="ECO:0007669"/>
    <property type="project" value="UniProtKB-EC"/>
</dbReference>
<dbReference type="NCBIfam" id="NF006670">
    <property type="entry name" value="PRK09218.1"/>
    <property type="match status" value="1"/>
</dbReference>
<organism evidence="3 4">
    <name type="scientific">Coprococcus eutactus</name>
    <dbReference type="NCBI Taxonomy" id="33043"/>
    <lineage>
        <taxon>Bacteria</taxon>
        <taxon>Bacillati</taxon>
        <taxon>Bacillota</taxon>
        <taxon>Clostridia</taxon>
        <taxon>Lachnospirales</taxon>
        <taxon>Lachnospiraceae</taxon>
        <taxon>Coprococcus</taxon>
    </lineage>
</organism>
<dbReference type="PANTHER" id="PTHR10458:SF22">
    <property type="entry name" value="PEPTIDE DEFORMYLASE"/>
    <property type="match status" value="1"/>
</dbReference>
<dbReference type="InterPro" id="IPR036821">
    <property type="entry name" value="Peptide_deformylase_sf"/>
</dbReference>
<evidence type="ECO:0000313" key="3">
    <source>
        <dbReference type="EMBL" id="RGS36213.1"/>
    </source>
</evidence>
<dbReference type="AlphaFoldDB" id="A0A173Y9I8"/>
<dbReference type="Gene3D" id="3.90.45.10">
    <property type="entry name" value="Peptide deformylase"/>
    <property type="match status" value="1"/>
</dbReference>
<reference evidence="3 4" key="1">
    <citation type="submission" date="2018-08" db="EMBL/GenBank/DDBJ databases">
        <title>A genome reference for cultivated species of the human gut microbiota.</title>
        <authorList>
            <person name="Zou Y."/>
            <person name="Xue W."/>
            <person name="Luo G."/>
        </authorList>
    </citation>
    <scope>NUCLEOTIDE SEQUENCE [LARGE SCALE GENOMIC DNA]</scope>
    <source>
        <strain evidence="3 4">AF22-21</strain>
    </source>
</reference>
<comment type="caution">
    <text evidence="3">The sequence shown here is derived from an EMBL/GenBank/DDBJ whole genome shotgun (WGS) entry which is preliminary data.</text>
</comment>
<dbReference type="InterPro" id="IPR023635">
    <property type="entry name" value="Peptide_deformylase"/>
</dbReference>
<keyword evidence="3" id="KW-0378">Hydrolase</keyword>
<evidence type="ECO:0000313" key="4">
    <source>
        <dbReference type="Proteomes" id="UP000283295"/>
    </source>
</evidence>
<dbReference type="PANTHER" id="PTHR10458">
    <property type="entry name" value="PEPTIDE DEFORMYLASE"/>
    <property type="match status" value="1"/>
</dbReference>
<dbReference type="EMBL" id="QRVK01000055">
    <property type="protein sequence ID" value="RGS36213.1"/>
    <property type="molecule type" value="Genomic_DNA"/>
</dbReference>
<name>A0A173Y9I8_9FIRM</name>
<evidence type="ECO:0000256" key="2">
    <source>
        <dbReference type="ARBA" id="ARBA00023004"/>
    </source>
</evidence>
<dbReference type="CDD" id="cd00487">
    <property type="entry name" value="Pep_deformylase"/>
    <property type="match status" value="1"/>
</dbReference>
<evidence type="ECO:0000256" key="1">
    <source>
        <dbReference type="ARBA" id="ARBA00010759"/>
    </source>
</evidence>
<sequence>MVKQIVRDQMFLSQKSSPMTTMDAGIIADMQDTLAANQARCVGMAGNMIGYKKRIIIVSMGFANVVMLNPVLLSKSGAYETEEGCLSLDGTRKVTRYRDIEVEFQDASFAKKRMKFNGYIAQIVLHEMDHLEGRII</sequence>
<gene>
    <name evidence="3" type="ORF">DWX94_13165</name>
</gene>
<dbReference type="PRINTS" id="PR01576">
    <property type="entry name" value="PDEFORMYLASE"/>
</dbReference>